<dbReference type="EMBL" id="LAZR01010709">
    <property type="protein sequence ID" value="KKM65526.1"/>
    <property type="molecule type" value="Genomic_DNA"/>
</dbReference>
<comment type="caution">
    <text evidence="2">The sequence shown here is derived from an EMBL/GenBank/DDBJ whole genome shotgun (WGS) entry which is preliminary data.</text>
</comment>
<protein>
    <submittedName>
        <fullName evidence="2">Uncharacterized protein</fullName>
    </submittedName>
</protein>
<evidence type="ECO:0000313" key="2">
    <source>
        <dbReference type="EMBL" id="KKM65526.1"/>
    </source>
</evidence>
<organism evidence="2">
    <name type="scientific">marine sediment metagenome</name>
    <dbReference type="NCBI Taxonomy" id="412755"/>
    <lineage>
        <taxon>unclassified sequences</taxon>
        <taxon>metagenomes</taxon>
        <taxon>ecological metagenomes</taxon>
    </lineage>
</organism>
<evidence type="ECO:0000256" key="1">
    <source>
        <dbReference type="SAM" id="MobiDB-lite"/>
    </source>
</evidence>
<feature type="region of interest" description="Disordered" evidence="1">
    <location>
        <begin position="65"/>
        <end position="88"/>
    </location>
</feature>
<reference evidence="2" key="1">
    <citation type="journal article" date="2015" name="Nature">
        <title>Complex archaea that bridge the gap between prokaryotes and eukaryotes.</title>
        <authorList>
            <person name="Spang A."/>
            <person name="Saw J.H."/>
            <person name="Jorgensen S.L."/>
            <person name="Zaremba-Niedzwiedzka K."/>
            <person name="Martijn J."/>
            <person name="Lind A.E."/>
            <person name="van Eijk R."/>
            <person name="Schleper C."/>
            <person name="Guy L."/>
            <person name="Ettema T.J."/>
        </authorList>
    </citation>
    <scope>NUCLEOTIDE SEQUENCE</scope>
</reference>
<gene>
    <name evidence="2" type="ORF">LCGC14_1490450</name>
</gene>
<sequence length="88" mass="9619">MRQLEEKDLKDKTIVSADCVNVNRTELTFSDGTTLSIWAEPAIQVPGTGTISGFFVKEIIERETNDSKTNSNVNDVSCAHAGSRSKSK</sequence>
<accession>A0A0F9JSU6</accession>
<name>A0A0F9JSU6_9ZZZZ</name>
<dbReference type="AlphaFoldDB" id="A0A0F9JSU6"/>
<proteinExistence type="predicted"/>